<dbReference type="PhylomeDB" id="A0A022QHU9"/>
<name>A0A022QHU9_ERYGU</name>
<evidence type="ECO:0000256" key="1">
    <source>
        <dbReference type="SAM" id="MobiDB-lite"/>
    </source>
</evidence>
<evidence type="ECO:0000313" key="2">
    <source>
        <dbReference type="EMBL" id="EYU28277.1"/>
    </source>
</evidence>
<keyword evidence="3" id="KW-1185">Reference proteome</keyword>
<proteinExistence type="predicted"/>
<feature type="compositionally biased region" description="Basic residues" evidence="1">
    <location>
        <begin position="1"/>
        <end position="12"/>
    </location>
</feature>
<reference evidence="2 3" key="1">
    <citation type="journal article" date="2013" name="Proc. Natl. Acad. Sci. U.S.A.">
        <title>Fine-scale variation in meiotic recombination in Mimulus inferred from population shotgun sequencing.</title>
        <authorList>
            <person name="Hellsten U."/>
            <person name="Wright K.M."/>
            <person name="Jenkins J."/>
            <person name="Shu S."/>
            <person name="Yuan Y."/>
            <person name="Wessler S.R."/>
            <person name="Schmutz J."/>
            <person name="Willis J.H."/>
            <person name="Rokhsar D.S."/>
        </authorList>
    </citation>
    <scope>NUCLEOTIDE SEQUENCE [LARGE SCALE GENOMIC DNA]</scope>
    <source>
        <strain evidence="3">cv. DUN x IM62</strain>
    </source>
</reference>
<protein>
    <submittedName>
        <fullName evidence="2">Uncharacterized protein</fullName>
    </submittedName>
</protein>
<accession>A0A022QHU9</accession>
<dbReference type="PANTHER" id="PTHR38527">
    <property type="entry name" value="OS01G0838200 PROTEIN"/>
    <property type="match status" value="1"/>
</dbReference>
<sequence length="77" mass="8326">MSERANRHRRRPSQGVFVLPDNLSDPLTDDIAHAPPAAQAPHPPQERSAGGAGVQLPPQPPQPKRAEEKPNPDRSGK</sequence>
<feature type="compositionally biased region" description="Basic and acidic residues" evidence="1">
    <location>
        <begin position="64"/>
        <end position="77"/>
    </location>
</feature>
<organism evidence="2 3">
    <name type="scientific">Erythranthe guttata</name>
    <name type="common">Yellow monkey flower</name>
    <name type="synonym">Mimulus guttatus</name>
    <dbReference type="NCBI Taxonomy" id="4155"/>
    <lineage>
        <taxon>Eukaryota</taxon>
        <taxon>Viridiplantae</taxon>
        <taxon>Streptophyta</taxon>
        <taxon>Embryophyta</taxon>
        <taxon>Tracheophyta</taxon>
        <taxon>Spermatophyta</taxon>
        <taxon>Magnoliopsida</taxon>
        <taxon>eudicotyledons</taxon>
        <taxon>Gunneridae</taxon>
        <taxon>Pentapetalae</taxon>
        <taxon>asterids</taxon>
        <taxon>lamiids</taxon>
        <taxon>Lamiales</taxon>
        <taxon>Phrymaceae</taxon>
        <taxon>Erythranthe</taxon>
    </lineage>
</organism>
<dbReference type="EMBL" id="KI631414">
    <property type="protein sequence ID" value="EYU28277.1"/>
    <property type="molecule type" value="Genomic_DNA"/>
</dbReference>
<dbReference type="Proteomes" id="UP000030748">
    <property type="component" value="Unassembled WGS sequence"/>
</dbReference>
<dbReference type="AlphaFoldDB" id="A0A022QHU9"/>
<evidence type="ECO:0000313" key="3">
    <source>
        <dbReference type="Proteomes" id="UP000030748"/>
    </source>
</evidence>
<feature type="region of interest" description="Disordered" evidence="1">
    <location>
        <begin position="1"/>
        <end position="77"/>
    </location>
</feature>
<dbReference type="PANTHER" id="PTHR38527:SF4">
    <property type="entry name" value="OS05G0461600 PROTEIN"/>
    <property type="match status" value="1"/>
</dbReference>
<gene>
    <name evidence="2" type="ORF">MIMGU_mgv1a017405mg</name>
</gene>